<feature type="compositionally biased region" description="Basic and acidic residues" evidence="5">
    <location>
        <begin position="335"/>
        <end position="353"/>
    </location>
</feature>
<keyword evidence="9" id="KW-1185">Reference proteome</keyword>
<sequence>MNSSTLLKATASAARSPSTLAAYDFAPAQVTYPFYFANRDHMLPFISDKYLSLLAPILIYWATSLTYHALDVLQLPYFEQYRLHESEEVTKRNKVTVPQVVKMVLVQQAIQTVLGLLVLDGDEVAHAQVFADHRAKIQSLGVSAAQLLASLVGEQRTIQALTALGGAKAIEWLYWWGIPIFQFWFAFFVMDTWQYFMHRAFHESRWLYRTFHSHHHRLYVPYAFGALYNHPLEGLLFDSLGGALSHKAALMTVRQGFLLFTFATFKTVSDHGGYALPWYIDPLHLIFPNTAAYHDVHHQMLGLRYNYSQPFFIHFDVLFGTRMSVDKFKKLVEGKKEKQNRKREEAAEGKEKVANANGASSALLDDKTAPVVAAAAELRSRSRPSLGESDGADLPPSQILQERIEKHGNGHANGSATRANGSSSLPADPLVTVSQQDYRAKAGTSTA</sequence>
<comment type="caution">
    <text evidence="8">The sequence shown here is derived from an EMBL/GenBank/DDBJ whole genome shotgun (WGS) entry which is preliminary data.</text>
</comment>
<dbReference type="GO" id="GO:0005506">
    <property type="term" value="F:iron ion binding"/>
    <property type="evidence" value="ECO:0007669"/>
    <property type="project" value="InterPro"/>
</dbReference>
<comment type="subcellular location">
    <subcellularLocation>
        <location evidence="1">Membrane</location>
    </subcellularLocation>
</comment>
<evidence type="ECO:0000256" key="3">
    <source>
        <dbReference type="ARBA" id="ARBA00022989"/>
    </source>
</evidence>
<evidence type="ECO:0000313" key="9">
    <source>
        <dbReference type="Proteomes" id="UP001176517"/>
    </source>
</evidence>
<gene>
    <name evidence="8" type="primary">SUR2</name>
    <name evidence="8" type="ORF">OC846_003312</name>
</gene>
<feature type="region of interest" description="Disordered" evidence="5">
    <location>
        <begin position="335"/>
        <end position="360"/>
    </location>
</feature>
<dbReference type="EMBL" id="JAPDMZ010000078">
    <property type="protein sequence ID" value="KAK0551351.1"/>
    <property type="molecule type" value="Genomic_DNA"/>
</dbReference>
<keyword evidence="3 6" id="KW-1133">Transmembrane helix</keyword>
<evidence type="ECO:0000256" key="5">
    <source>
        <dbReference type="SAM" id="MobiDB-lite"/>
    </source>
</evidence>
<dbReference type="GO" id="GO:0016020">
    <property type="term" value="C:membrane"/>
    <property type="evidence" value="ECO:0007669"/>
    <property type="project" value="UniProtKB-SubCell"/>
</dbReference>
<feature type="region of interest" description="Disordered" evidence="5">
    <location>
        <begin position="378"/>
        <end position="447"/>
    </location>
</feature>
<feature type="compositionally biased region" description="Polar residues" evidence="5">
    <location>
        <begin position="412"/>
        <end position="425"/>
    </location>
</feature>
<proteinExistence type="predicted"/>
<dbReference type="AlphaFoldDB" id="A0AAN6GSD5"/>
<evidence type="ECO:0000256" key="6">
    <source>
        <dbReference type="SAM" id="Phobius"/>
    </source>
</evidence>
<feature type="compositionally biased region" description="Polar residues" evidence="5">
    <location>
        <begin position="432"/>
        <end position="447"/>
    </location>
</feature>
<evidence type="ECO:0000259" key="7">
    <source>
        <dbReference type="Pfam" id="PF04116"/>
    </source>
</evidence>
<feature type="domain" description="Fatty acid hydroxylase" evidence="7">
    <location>
        <begin position="185"/>
        <end position="321"/>
    </location>
</feature>
<name>A0AAN6GSD5_9BASI</name>
<organism evidence="8 9">
    <name type="scientific">Tilletia horrida</name>
    <dbReference type="NCBI Taxonomy" id="155126"/>
    <lineage>
        <taxon>Eukaryota</taxon>
        <taxon>Fungi</taxon>
        <taxon>Dikarya</taxon>
        <taxon>Basidiomycota</taxon>
        <taxon>Ustilaginomycotina</taxon>
        <taxon>Exobasidiomycetes</taxon>
        <taxon>Tilletiales</taxon>
        <taxon>Tilletiaceae</taxon>
        <taxon>Tilletia</taxon>
    </lineage>
</organism>
<evidence type="ECO:0000256" key="2">
    <source>
        <dbReference type="ARBA" id="ARBA00022692"/>
    </source>
</evidence>
<keyword evidence="8" id="KW-0560">Oxidoreductase</keyword>
<reference evidence="8" key="1">
    <citation type="journal article" date="2023" name="PhytoFront">
        <title>Draft Genome Resources of Seven Strains of Tilletia horrida, Causal Agent of Kernel Smut of Rice.</title>
        <authorList>
            <person name="Khanal S."/>
            <person name="Antony Babu S."/>
            <person name="Zhou X.G."/>
        </authorList>
    </citation>
    <scope>NUCLEOTIDE SEQUENCE</scope>
    <source>
        <strain evidence="8">TX6</strain>
    </source>
</reference>
<dbReference type="Pfam" id="PF04116">
    <property type="entry name" value="FA_hydroxylase"/>
    <property type="match status" value="1"/>
</dbReference>
<protein>
    <submittedName>
        <fullName evidence="8">Sphingolipid C4-hydroxylase sur2</fullName>
        <ecNumber evidence="8">1.14.18.5</ecNumber>
    </submittedName>
</protein>
<dbReference type="PANTHER" id="PTHR11863">
    <property type="entry name" value="STEROL DESATURASE"/>
    <property type="match status" value="1"/>
</dbReference>
<evidence type="ECO:0000313" key="8">
    <source>
        <dbReference type="EMBL" id="KAK0551351.1"/>
    </source>
</evidence>
<dbReference type="InterPro" id="IPR050307">
    <property type="entry name" value="Sterol_Desaturase_Related"/>
</dbReference>
<keyword evidence="4 6" id="KW-0472">Membrane</keyword>
<keyword evidence="2 6" id="KW-0812">Transmembrane</keyword>
<dbReference type="EC" id="1.14.18.5" evidence="8"/>
<feature type="transmembrane region" description="Helical" evidence="6">
    <location>
        <begin position="173"/>
        <end position="196"/>
    </location>
</feature>
<dbReference type="Proteomes" id="UP001176517">
    <property type="component" value="Unassembled WGS sequence"/>
</dbReference>
<dbReference type="GO" id="GO:0102772">
    <property type="term" value="F:sphingolipid C4-monooxygenase activity"/>
    <property type="evidence" value="ECO:0007669"/>
    <property type="project" value="UniProtKB-EC"/>
</dbReference>
<evidence type="ECO:0000256" key="1">
    <source>
        <dbReference type="ARBA" id="ARBA00004370"/>
    </source>
</evidence>
<evidence type="ECO:0000256" key="4">
    <source>
        <dbReference type="ARBA" id="ARBA00023136"/>
    </source>
</evidence>
<dbReference type="GO" id="GO:0008610">
    <property type="term" value="P:lipid biosynthetic process"/>
    <property type="evidence" value="ECO:0007669"/>
    <property type="project" value="InterPro"/>
</dbReference>
<accession>A0AAN6GSD5</accession>
<dbReference type="InterPro" id="IPR006694">
    <property type="entry name" value="Fatty_acid_hydroxylase"/>
</dbReference>